<dbReference type="AlphaFoldDB" id="A0AA88JS15"/>
<dbReference type="EMBL" id="QRFF01000001">
    <property type="protein sequence ID" value="KAA3503932.1"/>
    <property type="molecule type" value="Genomic_DNA"/>
</dbReference>
<dbReference type="Proteomes" id="UP000473658">
    <property type="component" value="Unassembled WGS sequence"/>
</dbReference>
<accession>A0AA88JS15</accession>
<reference evidence="2 3" key="1">
    <citation type="submission" date="2018-08" db="EMBL/GenBank/DDBJ databases">
        <title>Crown Gall in kiwifruit.</title>
        <authorList>
            <person name="Visnovsky S.B."/>
            <person name="Pitman A.R."/>
        </authorList>
    </citation>
    <scope>NUCLEOTIDE SEQUENCE [LARGE SCALE GENOMIC DNA]</scope>
    <source>
        <strain evidence="2 3">SBV_302_78_2</strain>
    </source>
</reference>
<evidence type="ECO:0000313" key="2">
    <source>
        <dbReference type="EMBL" id="KAA3503932.1"/>
    </source>
</evidence>
<organism evidence="2 3">
    <name type="scientific">Rhizobium rhizogenes</name>
    <name type="common">Agrobacterium rhizogenes</name>
    <dbReference type="NCBI Taxonomy" id="359"/>
    <lineage>
        <taxon>Bacteria</taxon>
        <taxon>Pseudomonadati</taxon>
        <taxon>Pseudomonadota</taxon>
        <taxon>Alphaproteobacteria</taxon>
        <taxon>Hyphomicrobiales</taxon>
        <taxon>Rhizobiaceae</taxon>
        <taxon>Rhizobium/Agrobacterium group</taxon>
        <taxon>Rhizobium</taxon>
    </lineage>
</organism>
<dbReference type="Pfam" id="PF06527">
    <property type="entry name" value="TniQ"/>
    <property type="match status" value="1"/>
</dbReference>
<feature type="domain" description="TniQ" evidence="1">
    <location>
        <begin position="4"/>
        <end position="133"/>
    </location>
</feature>
<dbReference type="InterPro" id="IPR009492">
    <property type="entry name" value="TniQ"/>
</dbReference>
<protein>
    <recommendedName>
        <fullName evidence="1">TniQ domain-containing protein</fullName>
    </recommendedName>
</protein>
<gene>
    <name evidence="2" type="ORF">DXM27_01080</name>
</gene>
<evidence type="ECO:0000313" key="3">
    <source>
        <dbReference type="Proteomes" id="UP000473658"/>
    </source>
</evidence>
<sequence>MQTIEIASDEPLSGYLSRLAASRGVRLWDFRIHGSILARYNKKPRYYDHISAVTGIEPDKLKRHDMVKIGGTFNTFGMTFDVKDIWAKSARACPCCIREDIDRGVGRIVARPRLRFGWMLRTLGRCEVHDVPLVVIGTDYDRFSYGDFAGAVSQHLFGKSASAAVAGAAFTSVVTGATSSDGPGPAVIETTTSTKVSGLDLDSDRYFQGRLRCEAGASRRQVNEADDLRMLDAMPVPAALLLTEVIGGMELFGDRYWRSAATGDDRQAAVIAGFKVTRRGHDGLREFLARLDEMHWRASRRGHFKNLYGRLQELLSSRIGVEGYEDVIRFVAEHAHSNHTLGPEDAFLGTNFPRRLHSIRTAEVAYGIHRITLRSILDSAGLLPAGSNQQSDGRVVIAAEIFDKLIGDWRERLPVEHAKTRFGISGAALQELVRQGLVAENESLGSGSRRLSKASYLDFIERLDRLPRATPDAGMRNLQDMTRIVSRSYGEIVSLILDGTITKAVVRHLGIGGVSQDGEVSKTDHFGFDKIFVDPLEVKQAFHVASPPGITFQCAERMIGTTTKTVKRLAAAGLLKTVVADNPMHRIPQTYVSPSGLEEFQDTYISLFEFSKGRGQIARVKKRLSAAGIMPAFEEAGAATFYRKDALSAAWD</sequence>
<proteinExistence type="predicted"/>
<comment type="caution">
    <text evidence="2">The sequence shown here is derived from an EMBL/GenBank/DDBJ whole genome shotgun (WGS) entry which is preliminary data.</text>
</comment>
<dbReference type="RefSeq" id="WP_149897418.1">
    <property type="nucleotide sequence ID" value="NZ_QRFF01000001.1"/>
</dbReference>
<name>A0AA88JS15_RHIRH</name>
<evidence type="ECO:0000259" key="1">
    <source>
        <dbReference type="Pfam" id="PF06527"/>
    </source>
</evidence>